<protein>
    <recommendedName>
        <fullName evidence="4">Secreted protein</fullName>
    </recommendedName>
</protein>
<organism evidence="2 3">
    <name type="scientific">Cristinia sonorae</name>
    <dbReference type="NCBI Taxonomy" id="1940300"/>
    <lineage>
        <taxon>Eukaryota</taxon>
        <taxon>Fungi</taxon>
        <taxon>Dikarya</taxon>
        <taxon>Basidiomycota</taxon>
        <taxon>Agaricomycotina</taxon>
        <taxon>Agaricomycetes</taxon>
        <taxon>Agaricomycetidae</taxon>
        <taxon>Agaricales</taxon>
        <taxon>Pleurotineae</taxon>
        <taxon>Stephanosporaceae</taxon>
        <taxon>Cristinia</taxon>
    </lineage>
</organism>
<feature type="signal peptide" evidence="1">
    <location>
        <begin position="1"/>
        <end position="20"/>
    </location>
</feature>
<dbReference type="AlphaFoldDB" id="A0A8K0UK76"/>
<comment type="caution">
    <text evidence="2">The sequence shown here is derived from an EMBL/GenBank/DDBJ whole genome shotgun (WGS) entry which is preliminary data.</text>
</comment>
<evidence type="ECO:0000313" key="2">
    <source>
        <dbReference type="EMBL" id="KAH8092691.1"/>
    </source>
</evidence>
<reference evidence="2" key="1">
    <citation type="journal article" date="2021" name="New Phytol.">
        <title>Evolutionary innovations through gain and loss of genes in the ectomycorrhizal Boletales.</title>
        <authorList>
            <person name="Wu G."/>
            <person name="Miyauchi S."/>
            <person name="Morin E."/>
            <person name="Kuo A."/>
            <person name="Drula E."/>
            <person name="Varga T."/>
            <person name="Kohler A."/>
            <person name="Feng B."/>
            <person name="Cao Y."/>
            <person name="Lipzen A."/>
            <person name="Daum C."/>
            <person name="Hundley H."/>
            <person name="Pangilinan J."/>
            <person name="Johnson J."/>
            <person name="Barry K."/>
            <person name="LaButti K."/>
            <person name="Ng V."/>
            <person name="Ahrendt S."/>
            <person name="Min B."/>
            <person name="Choi I.G."/>
            <person name="Park H."/>
            <person name="Plett J.M."/>
            <person name="Magnuson J."/>
            <person name="Spatafora J.W."/>
            <person name="Nagy L.G."/>
            <person name="Henrissat B."/>
            <person name="Grigoriev I.V."/>
            <person name="Yang Z.L."/>
            <person name="Xu J."/>
            <person name="Martin F.M."/>
        </authorList>
    </citation>
    <scope>NUCLEOTIDE SEQUENCE</scope>
    <source>
        <strain evidence="2">KKN 215</strain>
    </source>
</reference>
<feature type="chain" id="PRO_5035465143" description="Secreted protein" evidence="1">
    <location>
        <begin position="21"/>
        <end position="121"/>
    </location>
</feature>
<proteinExistence type="predicted"/>
<sequence>MRLHCLLLLCSPRLINILGASNVIRLFLLTDLRPTMLHHRAPVPHPDTPVGVIKAQVLIAAFDDVGIFPTPEIFSLGCTKKGELGLVAAPSFSLEILANTLHQDGQQSARAWNACTLTCDT</sequence>
<keyword evidence="1" id="KW-0732">Signal</keyword>
<accession>A0A8K0UK76</accession>
<evidence type="ECO:0000313" key="3">
    <source>
        <dbReference type="Proteomes" id="UP000813824"/>
    </source>
</evidence>
<dbReference type="Proteomes" id="UP000813824">
    <property type="component" value="Unassembled WGS sequence"/>
</dbReference>
<evidence type="ECO:0008006" key="4">
    <source>
        <dbReference type="Google" id="ProtNLM"/>
    </source>
</evidence>
<dbReference type="EMBL" id="JAEVFJ010000031">
    <property type="protein sequence ID" value="KAH8092691.1"/>
    <property type="molecule type" value="Genomic_DNA"/>
</dbReference>
<evidence type="ECO:0000256" key="1">
    <source>
        <dbReference type="SAM" id="SignalP"/>
    </source>
</evidence>
<keyword evidence="3" id="KW-1185">Reference proteome</keyword>
<gene>
    <name evidence="2" type="ORF">BXZ70DRAFT_950944</name>
</gene>
<name>A0A8K0UK76_9AGAR</name>